<organism evidence="2 3">
    <name type="scientific">Streptomyces nymphaeiformis</name>
    <dbReference type="NCBI Taxonomy" id="2663842"/>
    <lineage>
        <taxon>Bacteria</taxon>
        <taxon>Bacillati</taxon>
        <taxon>Actinomycetota</taxon>
        <taxon>Actinomycetes</taxon>
        <taxon>Kitasatosporales</taxon>
        <taxon>Streptomycetaceae</taxon>
        <taxon>Streptomyces</taxon>
    </lineage>
</organism>
<dbReference type="Proteomes" id="UP000582643">
    <property type="component" value="Unassembled WGS sequence"/>
</dbReference>
<gene>
    <name evidence="2" type="ORF">GGE06_001347</name>
</gene>
<keyword evidence="3" id="KW-1185">Reference proteome</keyword>
<comment type="caution">
    <text evidence="2">The sequence shown here is derived from an EMBL/GenBank/DDBJ whole genome shotgun (WGS) entry which is preliminary data.</text>
</comment>
<feature type="region of interest" description="Disordered" evidence="1">
    <location>
        <begin position="1"/>
        <end position="25"/>
    </location>
</feature>
<reference evidence="2 3" key="1">
    <citation type="submission" date="2020-08" db="EMBL/GenBank/DDBJ databases">
        <title>Genomic Encyclopedia of Type Strains, Phase III (KMG-III): the genomes of soil and plant-associated and newly described type strains.</title>
        <authorList>
            <person name="Whitman W."/>
        </authorList>
    </citation>
    <scope>NUCLEOTIDE SEQUENCE [LARGE SCALE GENOMIC DNA]</scope>
    <source>
        <strain evidence="2 3">SFB5A</strain>
    </source>
</reference>
<dbReference type="AlphaFoldDB" id="A0A7W7TW35"/>
<sequence>MSPEQAGQKVNRLRHGQAGGRPPAFDSELYRVRNVVERCVNGLKQFRVIATRYKAGVHLAALILWLREPIQDRLPEKA</sequence>
<name>A0A7W7TW35_9ACTN</name>
<evidence type="ECO:0000313" key="2">
    <source>
        <dbReference type="EMBL" id="MBB4980439.1"/>
    </source>
</evidence>
<accession>A0A7W7TW35</accession>
<dbReference type="EMBL" id="JACHJY010000002">
    <property type="protein sequence ID" value="MBB4980439.1"/>
    <property type="molecule type" value="Genomic_DNA"/>
</dbReference>
<evidence type="ECO:0000313" key="3">
    <source>
        <dbReference type="Proteomes" id="UP000582643"/>
    </source>
</evidence>
<protein>
    <submittedName>
        <fullName evidence="2">Transposase</fullName>
    </submittedName>
</protein>
<proteinExistence type="predicted"/>
<evidence type="ECO:0000256" key="1">
    <source>
        <dbReference type="SAM" id="MobiDB-lite"/>
    </source>
</evidence>